<organism evidence="3 4">
    <name type="scientific">Trypanosoma brucei equiperdum</name>
    <dbReference type="NCBI Taxonomy" id="630700"/>
    <lineage>
        <taxon>Eukaryota</taxon>
        <taxon>Discoba</taxon>
        <taxon>Euglenozoa</taxon>
        <taxon>Kinetoplastea</taxon>
        <taxon>Metakinetoplastina</taxon>
        <taxon>Trypanosomatida</taxon>
        <taxon>Trypanosomatidae</taxon>
        <taxon>Trypanosoma</taxon>
    </lineage>
</organism>
<dbReference type="Gene3D" id="3.30.70.330">
    <property type="match status" value="1"/>
</dbReference>
<dbReference type="SUPFAM" id="SSF54928">
    <property type="entry name" value="RNA-binding domain, RBD"/>
    <property type="match status" value="1"/>
</dbReference>
<evidence type="ECO:0000259" key="2">
    <source>
        <dbReference type="PROSITE" id="PS50102"/>
    </source>
</evidence>
<accession>A0A3L6L363</accession>
<name>A0A3L6L363_9TRYP</name>
<keyword evidence="1" id="KW-0694">RNA-binding</keyword>
<dbReference type="Proteomes" id="UP000266743">
    <property type="component" value="Chromosome 8"/>
</dbReference>
<proteinExistence type="predicted"/>
<dbReference type="InterPro" id="IPR035979">
    <property type="entry name" value="RBD_domain_sf"/>
</dbReference>
<sequence length="306" mass="32225">MGDSISPSELLPGHAGEEHFLSLEEGTTPQVHRQEVTTDAMTNLQRRNVYVSGLPETYRASEFRDLCQSFGRVEASKLCVDSKCWPAKGYGFALFFEEEDALKCIEGLNGRVLMGGRPLQARIADAAAAPAPLDPSIAHPPISRTRQGMKNHHRQLGASISSGSGPLDSSIVLGRSMSFSSRDDLTGSQLGLATALIPGTGTPSAPTALHAPMQAPIHGAGATQPPGAVGYSLAPFPVPGGYMPVGHSFIPQQTVGMPLFVTMPQTAPVSTTVAQQVVVPTTAIVAPNGYTPQLCSSLVYPPVRME</sequence>
<dbReference type="SMART" id="SM00360">
    <property type="entry name" value="RRM"/>
    <property type="match status" value="1"/>
</dbReference>
<dbReference type="PANTHER" id="PTHR48037">
    <property type="entry name" value="ATPASE E1"/>
    <property type="match status" value="1"/>
</dbReference>
<gene>
    <name evidence="3" type="primary">RBP10</name>
    <name evidence="3" type="ORF">DPX39_080028600</name>
</gene>
<dbReference type="EMBL" id="QSBY01000008">
    <property type="protein sequence ID" value="RHW71019.1"/>
    <property type="molecule type" value="Genomic_DNA"/>
</dbReference>
<dbReference type="PROSITE" id="PS50102">
    <property type="entry name" value="RRM"/>
    <property type="match status" value="1"/>
</dbReference>
<evidence type="ECO:0000313" key="4">
    <source>
        <dbReference type="Proteomes" id="UP000266743"/>
    </source>
</evidence>
<evidence type="ECO:0000256" key="1">
    <source>
        <dbReference type="PROSITE-ProRule" id="PRU00176"/>
    </source>
</evidence>
<dbReference type="Pfam" id="PF00076">
    <property type="entry name" value="RRM_1"/>
    <property type="match status" value="1"/>
</dbReference>
<dbReference type="AlphaFoldDB" id="A0A3L6L363"/>
<dbReference type="InterPro" id="IPR012677">
    <property type="entry name" value="Nucleotide-bd_a/b_plait_sf"/>
</dbReference>
<dbReference type="PANTHER" id="PTHR48037:SF1">
    <property type="entry name" value="RRM DOMAIN-CONTAINING PROTEIN"/>
    <property type="match status" value="1"/>
</dbReference>
<feature type="domain" description="RRM" evidence="2">
    <location>
        <begin position="47"/>
        <end position="126"/>
    </location>
</feature>
<protein>
    <submittedName>
        <fullName evidence="3">RNA-binding protein RBP10</fullName>
    </submittedName>
</protein>
<comment type="caution">
    <text evidence="3">The sequence shown here is derived from an EMBL/GenBank/DDBJ whole genome shotgun (WGS) entry which is preliminary data.</text>
</comment>
<dbReference type="GO" id="GO:0003723">
    <property type="term" value="F:RNA binding"/>
    <property type="evidence" value="ECO:0007669"/>
    <property type="project" value="UniProtKB-UniRule"/>
</dbReference>
<evidence type="ECO:0000313" key="3">
    <source>
        <dbReference type="EMBL" id="RHW71019.1"/>
    </source>
</evidence>
<reference evidence="3 4" key="1">
    <citation type="submission" date="2018-09" db="EMBL/GenBank/DDBJ databases">
        <title>whole genome sequence of T. equiperdum IVM-t1 strain.</title>
        <authorList>
            <person name="Suganuma K."/>
        </authorList>
    </citation>
    <scope>NUCLEOTIDE SEQUENCE [LARGE SCALE GENOMIC DNA]</scope>
    <source>
        <strain evidence="3 4">IVM-t1</strain>
    </source>
</reference>
<dbReference type="InterPro" id="IPR000504">
    <property type="entry name" value="RRM_dom"/>
</dbReference>